<dbReference type="Proteomes" id="UP000031523">
    <property type="component" value="Chromosome"/>
</dbReference>
<name>A0A0B5EQT4_STRA4</name>
<dbReference type="Pfam" id="PF08044">
    <property type="entry name" value="DUF1707"/>
    <property type="match status" value="1"/>
</dbReference>
<dbReference type="InterPro" id="IPR050923">
    <property type="entry name" value="Cell_Proc_Reg/RNA_Proc"/>
</dbReference>
<dbReference type="InterPro" id="IPR012551">
    <property type="entry name" value="DUF1707_SHOCT-like"/>
</dbReference>
<gene>
    <name evidence="3" type="ORF">SLNWT_0770</name>
</gene>
<dbReference type="Gene3D" id="2.60.200.20">
    <property type="match status" value="1"/>
</dbReference>
<keyword evidence="4" id="KW-1185">Reference proteome</keyword>
<accession>A0A0B5EQT4</accession>
<dbReference type="SMART" id="SM00240">
    <property type="entry name" value="FHA"/>
    <property type="match status" value="1"/>
</dbReference>
<dbReference type="InterPro" id="IPR008984">
    <property type="entry name" value="SMAD_FHA_dom_sf"/>
</dbReference>
<dbReference type="AlphaFoldDB" id="A0A0B5EQT4"/>
<evidence type="ECO:0000313" key="3">
    <source>
        <dbReference type="EMBL" id="AJE81146.1"/>
    </source>
</evidence>
<sequence length="176" mass="19226">MRLSDAERDQALQALREGAAVGKLSHDTFLRRMELVLAARRPDELAALTADLTSQPDEEGPVQRALFGGVRAVSGFTARMRKVWQVERLPVLRLPAAPTHEPLRIGREPGNGLRLSHETVSRVHAELIRQGGIWVLRDLGSSNGTCVNGRRVIGAAVVQEGDQVSFGQMSFRLSAS</sequence>
<dbReference type="SUPFAM" id="SSF49879">
    <property type="entry name" value="SMAD/FHA domain"/>
    <property type="match status" value="1"/>
</dbReference>
<dbReference type="PROSITE" id="PS50006">
    <property type="entry name" value="FHA_DOMAIN"/>
    <property type="match status" value="1"/>
</dbReference>
<dbReference type="Pfam" id="PF00498">
    <property type="entry name" value="FHA"/>
    <property type="match status" value="1"/>
</dbReference>
<reference evidence="3 4" key="1">
    <citation type="submission" date="2015-01" db="EMBL/GenBank/DDBJ databases">
        <title>Enhanced salinomycin production by adjusting the supply of polyketide extender units in Streptomyce albus DSM 41398.</title>
        <authorList>
            <person name="Lu C."/>
        </authorList>
    </citation>
    <scope>NUCLEOTIDE SEQUENCE [LARGE SCALE GENOMIC DNA]</scope>
    <source>
        <strain evidence="4">ATCC 21838 / DSM 41398 / FERM P-419 / JCM 4703 / NBRC 107858</strain>
    </source>
</reference>
<evidence type="ECO:0000256" key="1">
    <source>
        <dbReference type="ARBA" id="ARBA00022553"/>
    </source>
</evidence>
<dbReference type="KEGG" id="sals:SLNWT_0770"/>
<organism evidence="3 4">
    <name type="scientific">Streptomyces albus (strain ATCC 21838 / DSM 41398 / FERM P-419 / JCM 4703 / NBRC 107858)</name>
    <dbReference type="NCBI Taxonomy" id="1081613"/>
    <lineage>
        <taxon>Bacteria</taxon>
        <taxon>Bacillati</taxon>
        <taxon>Actinomycetota</taxon>
        <taxon>Actinomycetes</taxon>
        <taxon>Kitasatosporales</taxon>
        <taxon>Streptomycetaceae</taxon>
        <taxon>Streptomyces</taxon>
    </lineage>
</organism>
<keyword evidence="1" id="KW-0597">Phosphoprotein</keyword>
<dbReference type="InterPro" id="IPR000253">
    <property type="entry name" value="FHA_dom"/>
</dbReference>
<evidence type="ECO:0000313" key="4">
    <source>
        <dbReference type="Proteomes" id="UP000031523"/>
    </source>
</evidence>
<feature type="domain" description="FHA" evidence="2">
    <location>
        <begin position="103"/>
        <end position="152"/>
    </location>
</feature>
<proteinExistence type="predicted"/>
<protein>
    <recommendedName>
        <fullName evidence="2">FHA domain-containing protein</fullName>
    </recommendedName>
</protein>
<dbReference type="PANTHER" id="PTHR23308">
    <property type="entry name" value="NUCLEAR INHIBITOR OF PROTEIN PHOSPHATASE-1"/>
    <property type="match status" value="1"/>
</dbReference>
<dbReference type="CDD" id="cd00060">
    <property type="entry name" value="FHA"/>
    <property type="match status" value="1"/>
</dbReference>
<evidence type="ECO:0000259" key="2">
    <source>
        <dbReference type="PROSITE" id="PS50006"/>
    </source>
</evidence>
<dbReference type="EMBL" id="CP010519">
    <property type="protein sequence ID" value="AJE81146.1"/>
    <property type="molecule type" value="Genomic_DNA"/>
</dbReference>